<dbReference type="InterPro" id="IPR041796">
    <property type="entry name" value="Mre11_N"/>
</dbReference>
<proteinExistence type="predicted"/>
<dbReference type="PANTHER" id="PTHR30337:SF0">
    <property type="entry name" value="NUCLEASE SBCCD SUBUNIT D"/>
    <property type="match status" value="1"/>
</dbReference>
<dbReference type="InterPro" id="IPR050535">
    <property type="entry name" value="DNA_Repair-Maintenance_Comp"/>
</dbReference>
<dbReference type="SUPFAM" id="SSF56300">
    <property type="entry name" value="Metallo-dependent phosphatases"/>
    <property type="match status" value="1"/>
</dbReference>
<gene>
    <name evidence="5" type="ORF">HNQ61_002260</name>
</gene>
<sequence>MRIAHWADLHLGFRAYHRVTQRGANVREADIADAFRQTVARTIELRPDLVLVAGDVFHTVRPSNTAIAEAFRQFSSLSERLPGVPVVMIAGNHDSPRSADTGNILHLFREIEGVRVVADECRALHLPDVNASILCLPHVSLSGGEETRIEPEPGARHNLLMLHGTVGGDVAERKLRYVSEYGGAIVPDTDIGPDRWDYVALGHYHICTDLAPNMWYAGGIERTSTNIWMEKEEKGFLLYDTDAGTAEFQPVRTRAMVDLPRLDARGLSPAEVDDAIYAAVSRVPEGIRGKMVRMVVGDVSRAVVRELNHRRIREWKAEALHFHLDARPPEIRRRAGSAAPVRRQTLQEQVSAFLRTDWQLRDDRLQKDRLVEMGMDYVDRTGEG</sequence>
<feature type="domain" description="Calcineurin-like phosphoesterase" evidence="4">
    <location>
        <begin position="1"/>
        <end position="206"/>
    </location>
</feature>
<dbReference type="Pfam" id="PF00149">
    <property type="entry name" value="Metallophos"/>
    <property type="match status" value="1"/>
</dbReference>
<dbReference type="PANTHER" id="PTHR30337">
    <property type="entry name" value="COMPONENT OF ATP-DEPENDENT DSDNA EXONUCLEASE"/>
    <property type="match status" value="1"/>
</dbReference>
<dbReference type="GO" id="GO:0004527">
    <property type="term" value="F:exonuclease activity"/>
    <property type="evidence" value="ECO:0007669"/>
    <property type="project" value="UniProtKB-KW"/>
</dbReference>
<keyword evidence="6" id="KW-1185">Reference proteome</keyword>
<dbReference type="EMBL" id="JACHIA010000005">
    <property type="protein sequence ID" value="MBB6070639.1"/>
    <property type="molecule type" value="Genomic_DNA"/>
</dbReference>
<dbReference type="Gene3D" id="3.60.21.10">
    <property type="match status" value="1"/>
</dbReference>
<evidence type="ECO:0000256" key="1">
    <source>
        <dbReference type="ARBA" id="ARBA00022722"/>
    </source>
</evidence>
<dbReference type="CDD" id="cd00840">
    <property type="entry name" value="MPP_Mre11_N"/>
    <property type="match status" value="1"/>
</dbReference>
<keyword evidence="1" id="KW-0540">Nuclease</keyword>
<keyword evidence="2" id="KW-0378">Hydrolase</keyword>
<name>A0A841GY34_9BACT</name>
<accession>A0A841GY34</accession>
<dbReference type="RefSeq" id="WP_170034479.1">
    <property type="nucleotide sequence ID" value="NZ_JABDTL010000001.1"/>
</dbReference>
<evidence type="ECO:0000313" key="6">
    <source>
        <dbReference type="Proteomes" id="UP000582837"/>
    </source>
</evidence>
<dbReference type="AlphaFoldDB" id="A0A841GY34"/>
<evidence type="ECO:0000313" key="5">
    <source>
        <dbReference type="EMBL" id="MBB6070639.1"/>
    </source>
</evidence>
<evidence type="ECO:0000256" key="2">
    <source>
        <dbReference type="ARBA" id="ARBA00022801"/>
    </source>
</evidence>
<dbReference type="Proteomes" id="UP000582837">
    <property type="component" value="Unassembled WGS sequence"/>
</dbReference>
<protein>
    <recommendedName>
        <fullName evidence="4">Calcineurin-like phosphoesterase domain-containing protein</fullName>
    </recommendedName>
</protein>
<comment type="caution">
    <text evidence="5">The sequence shown here is derived from an EMBL/GenBank/DDBJ whole genome shotgun (WGS) entry which is preliminary data.</text>
</comment>
<evidence type="ECO:0000256" key="3">
    <source>
        <dbReference type="ARBA" id="ARBA00022839"/>
    </source>
</evidence>
<organism evidence="5 6">
    <name type="scientific">Longimicrobium terrae</name>
    <dbReference type="NCBI Taxonomy" id="1639882"/>
    <lineage>
        <taxon>Bacteria</taxon>
        <taxon>Pseudomonadati</taxon>
        <taxon>Gemmatimonadota</taxon>
        <taxon>Longimicrobiia</taxon>
        <taxon>Longimicrobiales</taxon>
        <taxon>Longimicrobiaceae</taxon>
        <taxon>Longimicrobium</taxon>
    </lineage>
</organism>
<keyword evidence="3" id="KW-0269">Exonuclease</keyword>
<dbReference type="InterPro" id="IPR029052">
    <property type="entry name" value="Metallo-depent_PP-like"/>
</dbReference>
<reference evidence="5 6" key="1">
    <citation type="submission" date="2020-08" db="EMBL/GenBank/DDBJ databases">
        <title>Genomic Encyclopedia of Type Strains, Phase IV (KMG-IV): sequencing the most valuable type-strain genomes for metagenomic binning, comparative biology and taxonomic classification.</title>
        <authorList>
            <person name="Goeker M."/>
        </authorList>
    </citation>
    <scope>NUCLEOTIDE SEQUENCE [LARGE SCALE GENOMIC DNA]</scope>
    <source>
        <strain evidence="5 6">DSM 29007</strain>
    </source>
</reference>
<evidence type="ECO:0000259" key="4">
    <source>
        <dbReference type="Pfam" id="PF00149"/>
    </source>
</evidence>
<dbReference type="InterPro" id="IPR004843">
    <property type="entry name" value="Calcineurin-like_PHP"/>
</dbReference>